<reference evidence="1 2" key="1">
    <citation type="submission" date="2019-02" db="EMBL/GenBank/DDBJ databases">
        <title>Deep-cultivation of Planctomycetes and their phenomic and genomic characterization uncovers novel biology.</title>
        <authorList>
            <person name="Wiegand S."/>
            <person name="Jogler M."/>
            <person name="Boedeker C."/>
            <person name="Pinto D."/>
            <person name="Vollmers J."/>
            <person name="Rivas-Marin E."/>
            <person name="Kohn T."/>
            <person name="Peeters S.H."/>
            <person name="Heuer A."/>
            <person name="Rast P."/>
            <person name="Oberbeckmann S."/>
            <person name="Bunk B."/>
            <person name="Jeske O."/>
            <person name="Meyerdierks A."/>
            <person name="Storesund J.E."/>
            <person name="Kallscheuer N."/>
            <person name="Luecker S."/>
            <person name="Lage O.M."/>
            <person name="Pohl T."/>
            <person name="Merkel B.J."/>
            <person name="Hornburger P."/>
            <person name="Mueller R.-W."/>
            <person name="Bruemmer F."/>
            <person name="Labrenz M."/>
            <person name="Spormann A.M."/>
            <person name="Op den Camp H."/>
            <person name="Overmann J."/>
            <person name="Amann R."/>
            <person name="Jetten M.S.M."/>
            <person name="Mascher T."/>
            <person name="Medema M.H."/>
            <person name="Devos D.P."/>
            <person name="Kaster A.-K."/>
            <person name="Ovreas L."/>
            <person name="Rohde M."/>
            <person name="Galperin M.Y."/>
            <person name="Jogler C."/>
        </authorList>
    </citation>
    <scope>NUCLEOTIDE SEQUENCE [LARGE SCALE GENOMIC DNA]</scope>
    <source>
        <strain evidence="1 2">CA12</strain>
    </source>
</reference>
<dbReference type="RefSeq" id="WP_145360343.1">
    <property type="nucleotide sequence ID" value="NZ_CP036265.1"/>
</dbReference>
<dbReference type="OrthoDB" id="20966at2"/>
<protein>
    <submittedName>
        <fullName evidence="1">Uncharacterized protein</fullName>
    </submittedName>
</protein>
<dbReference type="SUPFAM" id="SSF56059">
    <property type="entry name" value="Glutathione synthetase ATP-binding domain-like"/>
    <property type="match status" value="1"/>
</dbReference>
<gene>
    <name evidence="1" type="ORF">CA12_36010</name>
</gene>
<dbReference type="EMBL" id="CP036265">
    <property type="protein sequence ID" value="QDT17476.1"/>
    <property type="molecule type" value="Genomic_DNA"/>
</dbReference>
<sequence>MPKNLRAINERLAATLSDLCGTADTIVLPGEPIRDSERYDRIVPWGVEPHTLRWLAENGVRPQVIASLPDSTAARAVNSRRWQWETEQALGLIAGEVVLCELLDDLAAVLDALAKYPRGWVLKAEHGGSGRGLRFGMGPFSEADAKWAHGVFQRGLCVTAEPRDDRAREYSAHLTIRDDSVTFDGVCFLHSTPTGRFRSAEPLSRLSPALLDAVPIWTAVGERARESGYRGPMGVDAAAAWGVVERPVRDVNARWTMGRIALATGREVRNP</sequence>
<accession>A0A517PDN5</accession>
<dbReference type="KEGG" id="acaf:CA12_36010"/>
<name>A0A517PDN5_9PLAN</name>
<organism evidence="1 2">
    <name type="scientific">Alienimonas californiensis</name>
    <dbReference type="NCBI Taxonomy" id="2527989"/>
    <lineage>
        <taxon>Bacteria</taxon>
        <taxon>Pseudomonadati</taxon>
        <taxon>Planctomycetota</taxon>
        <taxon>Planctomycetia</taxon>
        <taxon>Planctomycetales</taxon>
        <taxon>Planctomycetaceae</taxon>
        <taxon>Alienimonas</taxon>
    </lineage>
</organism>
<evidence type="ECO:0000313" key="2">
    <source>
        <dbReference type="Proteomes" id="UP000318741"/>
    </source>
</evidence>
<evidence type="ECO:0000313" key="1">
    <source>
        <dbReference type="EMBL" id="QDT17476.1"/>
    </source>
</evidence>
<dbReference type="AlphaFoldDB" id="A0A517PDN5"/>
<dbReference type="Proteomes" id="UP000318741">
    <property type="component" value="Chromosome"/>
</dbReference>
<proteinExistence type="predicted"/>
<keyword evidence="2" id="KW-1185">Reference proteome</keyword>